<sequence length="782" mass="88903">NQYFIFCLSLEMVHHEIGLSASIAMTFCVCVHVLVFWLVRIISQYSGNLAVAFAFLSLPFCLKLTYNIVAKYMIENQDINVSTGRGERRQLILSRTQLQLLLTDRDFDSNDYEQLLELDNLNVKKSYGASESEIDRLPVVTITESMLHSQKDTSECLQCSICLEELAVGCQARMVPCFHRFHPNCIDQWLTEKAECPISAVPPRRENGRSFFSRVSSYEPEEDDPKALASLLERVLRKISVIPGALEAISSDTELLRELQEHELLFYPSKPRQPRIAPQFSPKDSLSSSETRPSMEWDRKCAPICDDEDDGDDFPRASLSMNIPTPITPPTTALSTSLASNSPSFSMGMLSMSPGTSSLDGEPALALWPRQPNEFAFTQEDEIKEDELYNEVLCSEDEDEAKVFEMDMDQEEPFIPSTEKMAATLLTEDDEDEEDDGDDAEIEYESMRLRIVREKNKTGFEPSQEWEAHAGVLLGGQYSIRGLIGEAVFSQTYKATDIRTGLLVCLKVIKNNKEYFDQGIDEIRILEYLKSAGNVDEYHILKLLDYFYYKEHLILVTELLRDNLYEFSRMVRVQPDHSSLGSYFTLSRLKKIAIECLEALSFLHSLHIVHCDLKPENIVMKSFQKCQIKIIDFGSASFVSDELTFYVQSRSYRAPEVILGLRYDEKVDVWSLGCILAEIYTGHVLFQNDSVASLLAKIISIVGPITADMFVGATEMSKYFDAELNLMHPMPPKTSLWHELNCADHLFIDFLQTLLQVNPERRVTASAALKHPWLQTNVFGLQ</sequence>
<dbReference type="GO" id="GO:0005524">
    <property type="term" value="F:ATP binding"/>
    <property type="evidence" value="ECO:0007669"/>
    <property type="project" value="UniProtKB-KW"/>
</dbReference>
<evidence type="ECO:0000256" key="7">
    <source>
        <dbReference type="SAM" id="MobiDB-lite"/>
    </source>
</evidence>
<accession>A0A1W0A7Y0</accession>
<feature type="region of interest" description="Disordered" evidence="7">
    <location>
        <begin position="271"/>
        <end position="293"/>
    </location>
</feature>
<gene>
    <name evidence="11" type="ORF">THRCLA_01565</name>
</gene>
<evidence type="ECO:0000259" key="9">
    <source>
        <dbReference type="PROSITE" id="PS50011"/>
    </source>
</evidence>
<dbReference type="Pfam" id="PF00069">
    <property type="entry name" value="Pkinase"/>
    <property type="match status" value="1"/>
</dbReference>
<dbReference type="InterPro" id="IPR001841">
    <property type="entry name" value="Znf_RING"/>
</dbReference>
<evidence type="ECO:0000256" key="6">
    <source>
        <dbReference type="PROSITE-ProRule" id="PRU00175"/>
    </source>
</evidence>
<organism evidence="11 12">
    <name type="scientific">Thraustotheca clavata</name>
    <dbReference type="NCBI Taxonomy" id="74557"/>
    <lineage>
        <taxon>Eukaryota</taxon>
        <taxon>Sar</taxon>
        <taxon>Stramenopiles</taxon>
        <taxon>Oomycota</taxon>
        <taxon>Saprolegniomycetes</taxon>
        <taxon>Saprolegniales</taxon>
        <taxon>Achlyaceae</taxon>
        <taxon>Thraustotheca</taxon>
    </lineage>
</organism>
<evidence type="ECO:0000256" key="3">
    <source>
        <dbReference type="ARBA" id="ARBA00022741"/>
    </source>
</evidence>
<keyword evidence="4 11" id="KW-0418">Kinase</keyword>
<dbReference type="Proteomes" id="UP000243217">
    <property type="component" value="Unassembled WGS sequence"/>
</dbReference>
<dbReference type="AlphaFoldDB" id="A0A1W0A7Y0"/>
<feature type="transmembrane region" description="Helical" evidence="8">
    <location>
        <begin position="17"/>
        <end position="39"/>
    </location>
</feature>
<evidence type="ECO:0000256" key="4">
    <source>
        <dbReference type="ARBA" id="ARBA00022777"/>
    </source>
</evidence>
<dbReference type="PROSITE" id="PS50011">
    <property type="entry name" value="PROTEIN_KINASE_DOM"/>
    <property type="match status" value="1"/>
</dbReference>
<keyword evidence="3" id="KW-0547">Nucleotide-binding</keyword>
<keyword evidence="2" id="KW-0808">Transferase</keyword>
<dbReference type="STRING" id="74557.A0A1W0A7Y0"/>
<protein>
    <submittedName>
        <fullName evidence="11">Dual specificity tyrosine-phosphorylation-regulated kinase</fullName>
    </submittedName>
</protein>
<dbReference type="InterPro" id="IPR008271">
    <property type="entry name" value="Ser/Thr_kinase_AS"/>
</dbReference>
<dbReference type="InterPro" id="IPR050494">
    <property type="entry name" value="Ser_Thr_dual-spec_kinase"/>
</dbReference>
<evidence type="ECO:0000313" key="12">
    <source>
        <dbReference type="Proteomes" id="UP000243217"/>
    </source>
</evidence>
<dbReference type="PROSITE" id="PS50089">
    <property type="entry name" value="ZF_RING_2"/>
    <property type="match status" value="1"/>
</dbReference>
<dbReference type="InterPro" id="IPR013083">
    <property type="entry name" value="Znf_RING/FYVE/PHD"/>
</dbReference>
<evidence type="ECO:0000313" key="11">
    <source>
        <dbReference type="EMBL" id="OQS06394.1"/>
    </source>
</evidence>
<dbReference type="EMBL" id="JNBS01000348">
    <property type="protein sequence ID" value="OQS06394.1"/>
    <property type="molecule type" value="Genomic_DNA"/>
</dbReference>
<proteinExistence type="predicted"/>
<name>A0A1W0A7Y0_9STRA</name>
<keyword evidence="8" id="KW-0472">Membrane</keyword>
<dbReference type="GO" id="GO:0004674">
    <property type="term" value="F:protein serine/threonine kinase activity"/>
    <property type="evidence" value="ECO:0007669"/>
    <property type="project" value="UniProtKB-KW"/>
</dbReference>
<keyword evidence="6" id="KW-0863">Zinc-finger</keyword>
<keyword evidence="8" id="KW-0812">Transmembrane</keyword>
<dbReference type="PROSITE" id="PS00108">
    <property type="entry name" value="PROTEIN_KINASE_ST"/>
    <property type="match status" value="1"/>
</dbReference>
<reference evidence="11 12" key="1">
    <citation type="journal article" date="2014" name="Genome Biol. Evol.">
        <title>The secreted proteins of Achlya hypogyna and Thraustotheca clavata identify the ancestral oomycete secretome and reveal gene acquisitions by horizontal gene transfer.</title>
        <authorList>
            <person name="Misner I."/>
            <person name="Blouin N."/>
            <person name="Leonard G."/>
            <person name="Richards T.A."/>
            <person name="Lane C.E."/>
        </authorList>
    </citation>
    <scope>NUCLEOTIDE SEQUENCE [LARGE SCALE GENOMIC DNA]</scope>
    <source>
        <strain evidence="11 12">ATCC 34112</strain>
    </source>
</reference>
<dbReference type="GO" id="GO:0008270">
    <property type="term" value="F:zinc ion binding"/>
    <property type="evidence" value="ECO:0007669"/>
    <property type="project" value="UniProtKB-KW"/>
</dbReference>
<feature type="domain" description="Protein kinase" evidence="9">
    <location>
        <begin position="478"/>
        <end position="774"/>
    </location>
</feature>
<evidence type="ECO:0000256" key="1">
    <source>
        <dbReference type="ARBA" id="ARBA00022527"/>
    </source>
</evidence>
<dbReference type="Pfam" id="PF13639">
    <property type="entry name" value="zf-RING_2"/>
    <property type="match status" value="1"/>
</dbReference>
<dbReference type="SUPFAM" id="SSF56112">
    <property type="entry name" value="Protein kinase-like (PK-like)"/>
    <property type="match status" value="1"/>
</dbReference>
<feature type="non-terminal residue" evidence="11">
    <location>
        <position position="1"/>
    </location>
</feature>
<keyword evidence="1" id="KW-0723">Serine/threonine-protein kinase</keyword>
<dbReference type="Gene3D" id="1.10.510.10">
    <property type="entry name" value="Transferase(Phosphotransferase) domain 1"/>
    <property type="match status" value="1"/>
</dbReference>
<comment type="caution">
    <text evidence="11">The sequence shown here is derived from an EMBL/GenBank/DDBJ whole genome shotgun (WGS) entry which is preliminary data.</text>
</comment>
<keyword evidence="5" id="KW-0067">ATP-binding</keyword>
<dbReference type="CDD" id="cd14133">
    <property type="entry name" value="PKc_DYRK_like"/>
    <property type="match status" value="1"/>
</dbReference>
<dbReference type="Gene3D" id="3.30.200.20">
    <property type="entry name" value="Phosphorylase Kinase, domain 1"/>
    <property type="match status" value="1"/>
</dbReference>
<dbReference type="InterPro" id="IPR000719">
    <property type="entry name" value="Prot_kinase_dom"/>
</dbReference>
<evidence type="ECO:0000256" key="8">
    <source>
        <dbReference type="SAM" id="Phobius"/>
    </source>
</evidence>
<keyword evidence="6" id="KW-0479">Metal-binding</keyword>
<keyword evidence="6" id="KW-0862">Zinc</keyword>
<feature type="compositionally biased region" description="Polar residues" evidence="7">
    <location>
        <begin position="282"/>
        <end position="292"/>
    </location>
</feature>
<evidence type="ECO:0000256" key="5">
    <source>
        <dbReference type="ARBA" id="ARBA00022840"/>
    </source>
</evidence>
<evidence type="ECO:0000259" key="10">
    <source>
        <dbReference type="PROSITE" id="PS50089"/>
    </source>
</evidence>
<dbReference type="SUPFAM" id="SSF57850">
    <property type="entry name" value="RING/U-box"/>
    <property type="match status" value="1"/>
</dbReference>
<dbReference type="PANTHER" id="PTHR24058">
    <property type="entry name" value="DUAL SPECIFICITY PROTEIN KINASE"/>
    <property type="match status" value="1"/>
</dbReference>
<dbReference type="OrthoDB" id="9332038at2759"/>
<dbReference type="SMART" id="SM00184">
    <property type="entry name" value="RING"/>
    <property type="match status" value="1"/>
</dbReference>
<dbReference type="SMART" id="SM00220">
    <property type="entry name" value="S_TKc"/>
    <property type="match status" value="1"/>
</dbReference>
<feature type="domain" description="RING-type" evidence="10">
    <location>
        <begin position="159"/>
        <end position="198"/>
    </location>
</feature>
<dbReference type="Gene3D" id="3.30.40.10">
    <property type="entry name" value="Zinc/RING finger domain, C3HC4 (zinc finger)"/>
    <property type="match status" value="1"/>
</dbReference>
<evidence type="ECO:0000256" key="2">
    <source>
        <dbReference type="ARBA" id="ARBA00022679"/>
    </source>
</evidence>
<dbReference type="PANTHER" id="PTHR24058:SF124">
    <property type="entry name" value="PROTEIN KINASE SUPERFAMILY PROTEIN"/>
    <property type="match status" value="1"/>
</dbReference>
<keyword evidence="12" id="KW-1185">Reference proteome</keyword>
<keyword evidence="8" id="KW-1133">Transmembrane helix</keyword>
<dbReference type="InterPro" id="IPR011009">
    <property type="entry name" value="Kinase-like_dom_sf"/>
</dbReference>
<feature type="transmembrane region" description="Helical" evidence="8">
    <location>
        <begin position="46"/>
        <end position="66"/>
    </location>
</feature>